<evidence type="ECO:0000313" key="5">
    <source>
        <dbReference type="Proteomes" id="UP001652621"/>
    </source>
</evidence>
<protein>
    <submittedName>
        <fullName evidence="6">Thioredoxin-like protein 1</fullName>
    </submittedName>
</protein>
<dbReference type="CDD" id="cd02947">
    <property type="entry name" value="TRX_family"/>
    <property type="match status" value="1"/>
</dbReference>
<dbReference type="PROSITE" id="PS00194">
    <property type="entry name" value="THIOREDOXIN_1"/>
    <property type="match status" value="1"/>
</dbReference>
<dbReference type="RefSeq" id="XP_005178635.1">
    <property type="nucleotide sequence ID" value="XM_005178578.3"/>
</dbReference>
<dbReference type="OrthoDB" id="2121326at2759"/>
<dbReference type="Pfam" id="PF06201">
    <property type="entry name" value="PITH"/>
    <property type="match status" value="1"/>
</dbReference>
<dbReference type="Proteomes" id="UP001652621">
    <property type="component" value="Unplaced"/>
</dbReference>
<dbReference type="InterPro" id="IPR008979">
    <property type="entry name" value="Galactose-bd-like_sf"/>
</dbReference>
<dbReference type="PROSITE" id="PS51352">
    <property type="entry name" value="THIOREDOXIN_2"/>
    <property type="match status" value="1"/>
</dbReference>
<proteinExistence type="predicted"/>
<feature type="domain" description="Thioredoxin" evidence="2">
    <location>
        <begin position="1"/>
        <end position="107"/>
    </location>
</feature>
<dbReference type="STRING" id="7370.A0A1I8MXT6"/>
<dbReference type="Gene3D" id="3.40.30.10">
    <property type="entry name" value="Glutaredoxin"/>
    <property type="match status" value="1"/>
</dbReference>
<dbReference type="Gene3D" id="2.60.120.470">
    <property type="entry name" value="PITH domain"/>
    <property type="match status" value="1"/>
</dbReference>
<feature type="domain" description="PITH" evidence="3">
    <location>
        <begin position="113"/>
        <end position="282"/>
    </location>
</feature>
<dbReference type="InterPro" id="IPR036249">
    <property type="entry name" value="Thioredoxin-like_sf"/>
</dbReference>
<keyword evidence="5" id="KW-1185">Reference proteome</keyword>
<sequence length="286" mass="31942">MSVRVINDDAHFHSELAAAGIKLIVVDFTASWCGPCQRIAPQFEMLPNKYPKAIFLKVDVDKCPETAASQGVSAMPTFIFYRNRTKIDRIQGADINALEQKIQEHIGSGGDETGEDYGQGLMEINTFISKQECECLNESDDHPMNHCLVANGGYLQSDCDEQLILSVTFNQLVKIHSLKFKAPPQLGPKEIKIFINQPRTIDFDQAESMTSVQDLTLDPKDLEKGTPVNLRFVKFQNVQNIQIFVKNNQSGGEVTQLDYLGFIGSPILTTKMNDFKRVTGKKGESH</sequence>
<organism evidence="4">
    <name type="scientific">Musca domestica</name>
    <name type="common">House fly</name>
    <dbReference type="NCBI Taxonomy" id="7370"/>
    <lineage>
        <taxon>Eukaryota</taxon>
        <taxon>Metazoa</taxon>
        <taxon>Ecdysozoa</taxon>
        <taxon>Arthropoda</taxon>
        <taxon>Hexapoda</taxon>
        <taxon>Insecta</taxon>
        <taxon>Pterygota</taxon>
        <taxon>Neoptera</taxon>
        <taxon>Endopterygota</taxon>
        <taxon>Diptera</taxon>
        <taxon>Brachycera</taxon>
        <taxon>Muscomorpha</taxon>
        <taxon>Muscoidea</taxon>
        <taxon>Muscidae</taxon>
        <taxon>Musca</taxon>
    </lineage>
</organism>
<evidence type="ECO:0000259" key="2">
    <source>
        <dbReference type="PROSITE" id="PS51352"/>
    </source>
</evidence>
<dbReference type="GO" id="GO:0005737">
    <property type="term" value="C:cytoplasm"/>
    <property type="evidence" value="ECO:0007669"/>
    <property type="project" value="UniProtKB-ARBA"/>
</dbReference>
<keyword evidence="1" id="KW-1015">Disulfide bond</keyword>
<evidence type="ECO:0000259" key="3">
    <source>
        <dbReference type="PROSITE" id="PS51532"/>
    </source>
</evidence>
<evidence type="ECO:0000313" key="4">
    <source>
        <dbReference type="EnsemblMetazoa" id="MDOA009514-PA"/>
    </source>
</evidence>
<gene>
    <name evidence="4" type="primary">101887496</name>
    <name evidence="6" type="synonym">LOC101887496</name>
</gene>
<dbReference type="PROSITE" id="PS51532">
    <property type="entry name" value="PITH"/>
    <property type="match status" value="1"/>
</dbReference>
<dbReference type="EnsemblMetazoa" id="MDOA009514-RA">
    <property type="protein sequence ID" value="MDOA009514-PA"/>
    <property type="gene ID" value="MDOA009514"/>
</dbReference>
<name>A0A1I8MXT6_MUSDO</name>
<dbReference type="FunFam" id="3.40.30.10:FF:000245">
    <property type="entry name" value="Thioredoxin"/>
    <property type="match status" value="1"/>
</dbReference>
<dbReference type="eggNOG" id="KOG0908">
    <property type="taxonomic scope" value="Eukaryota"/>
</dbReference>
<dbReference type="SUPFAM" id="SSF49785">
    <property type="entry name" value="Galactose-binding domain-like"/>
    <property type="match status" value="1"/>
</dbReference>
<dbReference type="InterPro" id="IPR037047">
    <property type="entry name" value="PITH_dom_sf"/>
</dbReference>
<accession>A0A1I8MXT6</accession>
<dbReference type="VEuPathDB" id="VectorBase:MDOMA2_000551"/>
<evidence type="ECO:0000256" key="1">
    <source>
        <dbReference type="ARBA" id="ARBA00023157"/>
    </source>
</evidence>
<dbReference type="PANTHER" id="PTHR46115">
    <property type="entry name" value="THIOREDOXIN-LIKE PROTEIN 1"/>
    <property type="match status" value="1"/>
</dbReference>
<dbReference type="AlphaFoldDB" id="A0A1I8MXT6"/>
<evidence type="ECO:0000313" key="6">
    <source>
        <dbReference type="RefSeq" id="XP_005178635.1"/>
    </source>
</evidence>
<dbReference type="VEuPathDB" id="VectorBase:MDOA009514"/>
<reference evidence="4" key="1">
    <citation type="submission" date="2020-05" db="UniProtKB">
        <authorList>
            <consortium name="EnsemblMetazoa"/>
        </authorList>
    </citation>
    <scope>IDENTIFICATION</scope>
    <source>
        <strain evidence="4">Aabys</strain>
    </source>
</reference>
<dbReference type="SUPFAM" id="SSF52833">
    <property type="entry name" value="Thioredoxin-like"/>
    <property type="match status" value="1"/>
</dbReference>
<dbReference type="PRINTS" id="PR00421">
    <property type="entry name" value="THIOREDOXIN"/>
</dbReference>
<dbReference type="InterPro" id="IPR017937">
    <property type="entry name" value="Thioredoxin_CS"/>
</dbReference>
<reference evidence="6" key="2">
    <citation type="submission" date="2025-04" db="UniProtKB">
        <authorList>
            <consortium name="RefSeq"/>
        </authorList>
    </citation>
    <scope>IDENTIFICATION</scope>
    <source>
        <strain evidence="6">Aabys</strain>
    </source>
</reference>
<dbReference type="InterPro" id="IPR010400">
    <property type="entry name" value="PITH_dom"/>
</dbReference>
<dbReference type="InterPro" id="IPR013766">
    <property type="entry name" value="Thioredoxin_domain"/>
</dbReference>
<dbReference type="Pfam" id="PF00085">
    <property type="entry name" value="Thioredoxin"/>
    <property type="match status" value="1"/>
</dbReference>
<dbReference type="KEGG" id="mde:101887496"/>